<gene>
    <name evidence="2" type="ORF">LKD75_10665</name>
</gene>
<dbReference type="RefSeq" id="WP_227733439.1">
    <property type="nucleotide sequence ID" value="NZ_JAJEPV010000024.1"/>
</dbReference>
<evidence type="ECO:0000259" key="1">
    <source>
        <dbReference type="Pfam" id="PF04326"/>
    </source>
</evidence>
<dbReference type="InterPro" id="IPR038461">
    <property type="entry name" value="Schlafen_AlbA_2_dom_sf"/>
</dbReference>
<dbReference type="EMBL" id="JAJEPV010000024">
    <property type="protein sequence ID" value="MCC2120040.1"/>
    <property type="molecule type" value="Genomic_DNA"/>
</dbReference>
<evidence type="ECO:0000313" key="3">
    <source>
        <dbReference type="Proteomes" id="UP001197795"/>
    </source>
</evidence>
<comment type="caution">
    <text evidence="2">The sequence shown here is derived from an EMBL/GenBank/DDBJ whole genome shotgun (WGS) entry which is preliminary data.</text>
</comment>
<dbReference type="Proteomes" id="UP001197795">
    <property type="component" value="Unassembled WGS sequence"/>
</dbReference>
<dbReference type="SUPFAM" id="SSF46785">
    <property type="entry name" value="Winged helix' DNA-binding domain"/>
    <property type="match status" value="1"/>
</dbReference>
<organism evidence="2 3">
    <name type="scientific">Waltera acetigignens</name>
    <dbReference type="NCBI Taxonomy" id="2981769"/>
    <lineage>
        <taxon>Bacteria</taxon>
        <taxon>Bacillati</taxon>
        <taxon>Bacillota</taxon>
        <taxon>Clostridia</taxon>
        <taxon>Lachnospirales</taxon>
        <taxon>Lachnospiraceae</taxon>
        <taxon>Waltera</taxon>
    </lineage>
</organism>
<dbReference type="Pfam" id="PF13749">
    <property type="entry name" value="HATPase_c_4"/>
    <property type="match status" value="1"/>
</dbReference>
<name>A0AAE3A4K6_9FIRM</name>
<feature type="domain" description="Schlafen AlbA-2" evidence="1">
    <location>
        <begin position="11"/>
        <end position="125"/>
    </location>
</feature>
<dbReference type="AlphaFoldDB" id="A0AAE3A4K6"/>
<dbReference type="Pfam" id="PF04326">
    <property type="entry name" value="SLFN_AlbA_2"/>
    <property type="match status" value="1"/>
</dbReference>
<proteinExistence type="predicted"/>
<reference evidence="2 3" key="1">
    <citation type="submission" date="2021-10" db="EMBL/GenBank/DDBJ databases">
        <title>Anaerobic single-cell dispensing facilitates the cultivation of human gut bacteria.</title>
        <authorList>
            <person name="Afrizal A."/>
        </authorList>
    </citation>
    <scope>NUCLEOTIDE SEQUENCE [LARGE SCALE GENOMIC DNA]</scope>
    <source>
        <strain evidence="2 3">CLA-AA-H273</strain>
    </source>
</reference>
<protein>
    <submittedName>
        <fullName evidence="2">DNA binding domain-containing protein</fullName>
    </submittedName>
</protein>
<accession>A0AAE3A4K6</accession>
<dbReference type="Gene3D" id="3.30.950.30">
    <property type="entry name" value="Schlafen, AAA domain"/>
    <property type="match status" value="1"/>
</dbReference>
<dbReference type="Gene3D" id="3.30.565.60">
    <property type="match status" value="1"/>
</dbReference>
<sequence>MTIEEILSKEENQTFDRKSINISPKDLAIPIVAFANADGGDIAIGITDRTRRIEGIDFETKKLNELLRVPFDFCNPTVKVGIEKLPCVDEKGRENHVLVMHIDASPQVHANQADDVFLRVGDKSKLQTFEERLQLNYDKGERYFEDKAVPDATIDDIDMDFVKEYTDKINYGKSPLEYLKENRGFIKEKGGEIQISSAAILLFGKNPQNFFPRARIRFIRYEGTEEKFGTEMNVIKDVIFEGTLLNMINEAIAYLDTQVKEKTYLGSDGTFVTDEEYPKFVRQELIVNAVTHRAYSITGTDIQIKMFDDHIIVESPGKLPGLVRADNIRFTHFSRNPKIAEFLKNYKFVKEFGEGVNRMCNELEQVGLKDPVYHTNAFMLQAVIYNSSAEKVGYLSGKLAAESEKLAIESEKLSFQNIKLAIDSQAYNEPTKKNILKIYEEIETNQIFGAPEIERVLKCSTSTAKNVMKKLREIGVVEEIKGKGKGKYTFISEFNYTKNVN</sequence>
<dbReference type="InterPro" id="IPR036390">
    <property type="entry name" value="WH_DNA-bd_sf"/>
</dbReference>
<dbReference type="PANTHER" id="PTHR30595:SF6">
    <property type="entry name" value="SCHLAFEN ALBA-2 DOMAIN-CONTAINING PROTEIN"/>
    <property type="match status" value="1"/>
</dbReference>
<dbReference type="InterPro" id="IPR007421">
    <property type="entry name" value="Schlafen_AlbA_2_dom"/>
</dbReference>
<keyword evidence="3" id="KW-1185">Reference proteome</keyword>
<dbReference type="PANTHER" id="PTHR30595">
    <property type="entry name" value="GLPR-RELATED TRANSCRIPTIONAL REPRESSOR"/>
    <property type="match status" value="1"/>
</dbReference>
<evidence type="ECO:0000313" key="2">
    <source>
        <dbReference type="EMBL" id="MCC2120040.1"/>
    </source>
</evidence>
<dbReference type="InterPro" id="IPR038475">
    <property type="entry name" value="RecG_C_sf"/>
</dbReference>